<dbReference type="Proteomes" id="UP001626550">
    <property type="component" value="Unassembled WGS sequence"/>
</dbReference>
<dbReference type="EMBL" id="JBJKFK010002385">
    <property type="protein sequence ID" value="KAL3311188.1"/>
    <property type="molecule type" value="Genomic_DNA"/>
</dbReference>
<evidence type="ECO:0000256" key="2">
    <source>
        <dbReference type="SAM" id="MobiDB-lite"/>
    </source>
</evidence>
<keyword evidence="1" id="KW-0175">Coiled coil</keyword>
<proteinExistence type="predicted"/>
<feature type="compositionally biased region" description="Basic residues" evidence="2">
    <location>
        <begin position="35"/>
        <end position="45"/>
    </location>
</feature>
<evidence type="ECO:0000313" key="3">
    <source>
        <dbReference type="EMBL" id="KAL3311188.1"/>
    </source>
</evidence>
<evidence type="ECO:0000256" key="1">
    <source>
        <dbReference type="SAM" id="Coils"/>
    </source>
</evidence>
<feature type="compositionally biased region" description="Polar residues" evidence="2">
    <location>
        <begin position="23"/>
        <end position="32"/>
    </location>
</feature>
<evidence type="ECO:0000313" key="4">
    <source>
        <dbReference type="Proteomes" id="UP001626550"/>
    </source>
</evidence>
<dbReference type="AlphaFoldDB" id="A0ABD2PVS0"/>
<name>A0ABD2PVS0_9PLAT</name>
<sequence length="295" mass="33231">MHNSQNANTWPSNDPFSDPECSVASSQDSAMSHQVRMRSKVHNSIKPKSFCARSKNGSISEMDLPEEAVSEIESLKVVLELRLEELSHLRRENMELQVQNSHLKEIKSQLRNEERRVEELDMILKSKVNVEHKALLEVEDLKQANISLVKELKDKGLALESFQYKYLQAESRVADMMDFINSNGLSYDPEGMTTVQAQNPRSPVPSKVPQRPNTAHGCRGRSQTTSLSSADPDDRPISPVRPFPLDQFGGLLSPPTPRNNKRKSPLADESLSPSMQISREDVFPVQEESHESALF</sequence>
<accession>A0ABD2PVS0</accession>
<reference evidence="3 4" key="1">
    <citation type="submission" date="2024-11" db="EMBL/GenBank/DDBJ databases">
        <title>Adaptive evolution of stress response genes in parasites aligns with host niche diversity.</title>
        <authorList>
            <person name="Hahn C."/>
            <person name="Resl P."/>
        </authorList>
    </citation>
    <scope>NUCLEOTIDE SEQUENCE [LARGE SCALE GENOMIC DNA]</scope>
    <source>
        <strain evidence="3">EGGRZ-B1_66</strain>
        <tissue evidence="3">Body</tissue>
    </source>
</reference>
<feature type="region of interest" description="Disordered" evidence="2">
    <location>
        <begin position="1"/>
        <end position="52"/>
    </location>
</feature>
<protein>
    <submittedName>
        <fullName evidence="3">Uncharacterized protein</fullName>
    </submittedName>
</protein>
<comment type="caution">
    <text evidence="3">The sequence shown here is derived from an EMBL/GenBank/DDBJ whole genome shotgun (WGS) entry which is preliminary data.</text>
</comment>
<feature type="region of interest" description="Disordered" evidence="2">
    <location>
        <begin position="190"/>
        <end position="295"/>
    </location>
</feature>
<feature type="coiled-coil region" evidence="1">
    <location>
        <begin position="79"/>
        <end position="123"/>
    </location>
</feature>
<feature type="compositionally biased region" description="Basic and acidic residues" evidence="2">
    <location>
        <begin position="278"/>
        <end position="295"/>
    </location>
</feature>
<gene>
    <name evidence="3" type="ORF">Ciccas_010234</name>
</gene>
<organism evidence="3 4">
    <name type="scientific">Cichlidogyrus casuarinus</name>
    <dbReference type="NCBI Taxonomy" id="1844966"/>
    <lineage>
        <taxon>Eukaryota</taxon>
        <taxon>Metazoa</taxon>
        <taxon>Spiralia</taxon>
        <taxon>Lophotrochozoa</taxon>
        <taxon>Platyhelminthes</taxon>
        <taxon>Monogenea</taxon>
        <taxon>Monopisthocotylea</taxon>
        <taxon>Dactylogyridea</taxon>
        <taxon>Ancyrocephalidae</taxon>
        <taxon>Cichlidogyrus</taxon>
    </lineage>
</organism>
<keyword evidence="4" id="KW-1185">Reference proteome</keyword>
<feature type="compositionally biased region" description="Polar residues" evidence="2">
    <location>
        <begin position="1"/>
        <end position="15"/>
    </location>
</feature>